<keyword evidence="3" id="KW-1185">Reference proteome</keyword>
<protein>
    <submittedName>
        <fullName evidence="2">Uncharacterized protein</fullName>
    </submittedName>
</protein>
<sequence length="239" mass="27218">MQDLPSYDNQVFTFDDGTFSVPNNSPNHEFSVASSPVRCQRKNRGKRKFRRHFQPCCCGGKLETWAYVVAAYEFIIWLGMAGMKVAFLLFTNELGDMKEISRNELTDQSVNVIDQVEIMVFGYGALCGVLMLVCAISRTGILCLVHMGMSSILVLALLVLIIFNITLNERHYKWNLILAYFGFLILQSYISVYSFGLRQLFHEQTGATSSTAKIPHSRTINRPFRPRHIVPKIVITDYD</sequence>
<evidence type="ECO:0000313" key="3">
    <source>
        <dbReference type="Proteomes" id="UP000708208"/>
    </source>
</evidence>
<accession>A0A8J2K8D5</accession>
<keyword evidence="1" id="KW-0812">Transmembrane</keyword>
<dbReference type="EMBL" id="CAJVCH010252000">
    <property type="protein sequence ID" value="CAG7733604.1"/>
    <property type="molecule type" value="Genomic_DNA"/>
</dbReference>
<name>A0A8J2K8D5_9HEXA</name>
<reference evidence="2" key="1">
    <citation type="submission" date="2021-06" db="EMBL/GenBank/DDBJ databases">
        <authorList>
            <person name="Hodson N. C."/>
            <person name="Mongue J. A."/>
            <person name="Jaron S. K."/>
        </authorList>
    </citation>
    <scope>NUCLEOTIDE SEQUENCE</scope>
</reference>
<dbReference type="Proteomes" id="UP000708208">
    <property type="component" value="Unassembled WGS sequence"/>
</dbReference>
<evidence type="ECO:0000313" key="2">
    <source>
        <dbReference type="EMBL" id="CAG7733604.1"/>
    </source>
</evidence>
<keyword evidence="1" id="KW-1133">Transmembrane helix</keyword>
<feature type="transmembrane region" description="Helical" evidence="1">
    <location>
        <begin position="177"/>
        <end position="196"/>
    </location>
</feature>
<organism evidence="2 3">
    <name type="scientific">Allacma fusca</name>
    <dbReference type="NCBI Taxonomy" id="39272"/>
    <lineage>
        <taxon>Eukaryota</taxon>
        <taxon>Metazoa</taxon>
        <taxon>Ecdysozoa</taxon>
        <taxon>Arthropoda</taxon>
        <taxon>Hexapoda</taxon>
        <taxon>Collembola</taxon>
        <taxon>Symphypleona</taxon>
        <taxon>Sminthuridae</taxon>
        <taxon>Allacma</taxon>
    </lineage>
</organism>
<evidence type="ECO:0000256" key="1">
    <source>
        <dbReference type="SAM" id="Phobius"/>
    </source>
</evidence>
<gene>
    <name evidence="2" type="ORF">AFUS01_LOCUS22036</name>
</gene>
<proteinExistence type="predicted"/>
<keyword evidence="1" id="KW-0472">Membrane</keyword>
<comment type="caution">
    <text evidence="2">The sequence shown here is derived from an EMBL/GenBank/DDBJ whole genome shotgun (WGS) entry which is preliminary data.</text>
</comment>
<feature type="transmembrane region" description="Helical" evidence="1">
    <location>
        <begin position="116"/>
        <end position="138"/>
    </location>
</feature>
<dbReference type="AlphaFoldDB" id="A0A8J2K8D5"/>
<feature type="transmembrane region" description="Helical" evidence="1">
    <location>
        <begin position="74"/>
        <end position="95"/>
    </location>
</feature>
<feature type="transmembrane region" description="Helical" evidence="1">
    <location>
        <begin position="144"/>
        <end position="165"/>
    </location>
</feature>